<keyword evidence="2" id="KW-1185">Reference proteome</keyword>
<organism evidence="1 2">
    <name type="scientific">Frankia nepalensis</name>
    <dbReference type="NCBI Taxonomy" id="1836974"/>
    <lineage>
        <taxon>Bacteria</taxon>
        <taxon>Bacillati</taxon>
        <taxon>Actinomycetota</taxon>
        <taxon>Actinomycetes</taxon>
        <taxon>Frankiales</taxon>
        <taxon>Frankiaceae</taxon>
        <taxon>Frankia</taxon>
    </lineage>
</organism>
<sequence length="296" mass="33541">MAAEPDPLGTLRWLRRAQNAALLTALARGQVPLSHDGLHGWPHQVAARRLRHHLIATGVLPAADPRLLDIEAWLHRRLAELAGHPHEQLLRQFALWHQLPRLRATASRRPLRTTAQQYATQQFTQAQAFLTWLHEHQIDPRGLRQADIDAWYATHRVHQRHHVRGFLLWATDRGDLPRGLVAHQQTFQPGRPITQQRRLALLRRFTTSDTDPLPARVAACLVLLYAQPLSRIHQLTANDVLERDGETALRFGDPPTPVPEPFATMLRELAATAPPDGWLFPGLIPGQPVAHRALQR</sequence>
<comment type="caution">
    <text evidence="1">The sequence shown here is derived from an EMBL/GenBank/DDBJ whole genome shotgun (WGS) entry which is preliminary data.</text>
</comment>
<accession>A0A937RH92</accession>
<dbReference type="EMBL" id="JAEACQ010000243">
    <property type="protein sequence ID" value="MBL7630172.1"/>
    <property type="molecule type" value="Genomic_DNA"/>
</dbReference>
<proteinExistence type="predicted"/>
<protein>
    <submittedName>
        <fullName evidence="1">Uncharacterized protein</fullName>
    </submittedName>
</protein>
<evidence type="ECO:0000313" key="2">
    <source>
        <dbReference type="Proteomes" id="UP000604475"/>
    </source>
</evidence>
<dbReference type="Proteomes" id="UP000604475">
    <property type="component" value="Unassembled WGS sequence"/>
</dbReference>
<dbReference type="AlphaFoldDB" id="A0A937RH92"/>
<gene>
    <name evidence="1" type="ORF">I7412_24010</name>
</gene>
<reference evidence="1" key="1">
    <citation type="submission" date="2020-12" db="EMBL/GenBank/DDBJ databases">
        <title>Genomic characterization of non-nitrogen-fixing Frankia strains.</title>
        <authorList>
            <person name="Carlos-Shanley C."/>
            <person name="Guerra T."/>
            <person name="Hahn D."/>
        </authorList>
    </citation>
    <scope>NUCLEOTIDE SEQUENCE</scope>
    <source>
        <strain evidence="1">CN6</strain>
    </source>
</reference>
<evidence type="ECO:0000313" key="1">
    <source>
        <dbReference type="EMBL" id="MBL7630172.1"/>
    </source>
</evidence>
<dbReference type="RefSeq" id="WP_202999910.1">
    <property type="nucleotide sequence ID" value="NZ_JADWYU010000136.1"/>
</dbReference>
<name>A0A937RH92_9ACTN</name>